<dbReference type="Proteomes" id="UP000283530">
    <property type="component" value="Unassembled WGS sequence"/>
</dbReference>
<reference evidence="4 5" key="1">
    <citation type="journal article" date="2019" name="Nat. Plants">
        <title>Stout camphor tree genome fills gaps in understanding of flowering plant genome evolution.</title>
        <authorList>
            <person name="Chaw S.M."/>
            <person name="Liu Y.C."/>
            <person name="Wu Y.W."/>
            <person name="Wang H.Y."/>
            <person name="Lin C.I."/>
            <person name="Wu C.S."/>
            <person name="Ke H.M."/>
            <person name="Chang L.Y."/>
            <person name="Hsu C.Y."/>
            <person name="Yang H.T."/>
            <person name="Sudianto E."/>
            <person name="Hsu M.H."/>
            <person name="Wu K.P."/>
            <person name="Wang L.N."/>
            <person name="Leebens-Mack J.H."/>
            <person name="Tsai I.J."/>
        </authorList>
    </citation>
    <scope>NUCLEOTIDE SEQUENCE [LARGE SCALE GENOMIC DNA]</scope>
    <source>
        <strain evidence="5">cv. Chaw 1501</strain>
        <tissue evidence="4">Young leaves</tissue>
    </source>
</reference>
<protein>
    <submittedName>
        <fullName evidence="4">F-box/WD-40 repeat-containing protein</fullName>
    </submittedName>
</protein>
<comment type="caution">
    <text evidence="4">The sequence shown here is derived from an EMBL/GenBank/DDBJ whole genome shotgun (WGS) entry which is preliminary data.</text>
</comment>
<dbReference type="InterPro" id="IPR015943">
    <property type="entry name" value="WD40/YVTN_repeat-like_dom_sf"/>
</dbReference>
<dbReference type="EMBL" id="QPKB01000009">
    <property type="protein sequence ID" value="RWR92752.1"/>
    <property type="molecule type" value="Genomic_DNA"/>
</dbReference>
<dbReference type="SUPFAM" id="SSF50978">
    <property type="entry name" value="WD40 repeat-like"/>
    <property type="match status" value="1"/>
</dbReference>
<dbReference type="InterPro" id="IPR036322">
    <property type="entry name" value="WD40_repeat_dom_sf"/>
</dbReference>
<dbReference type="PANTHER" id="PTHR44436">
    <property type="entry name" value="F-BOX/WD REPEAT-CONTAINING PROTEIN 2"/>
    <property type="match status" value="1"/>
</dbReference>
<dbReference type="InterPro" id="IPR001680">
    <property type="entry name" value="WD40_rpt"/>
</dbReference>
<dbReference type="SMART" id="SM00256">
    <property type="entry name" value="FBOX"/>
    <property type="match status" value="1"/>
</dbReference>
<dbReference type="Pfam" id="PF00400">
    <property type="entry name" value="WD40"/>
    <property type="match status" value="2"/>
</dbReference>
<dbReference type="InterPro" id="IPR001810">
    <property type="entry name" value="F-box_dom"/>
</dbReference>
<dbReference type="Pfam" id="PF00646">
    <property type="entry name" value="F-box"/>
    <property type="match status" value="1"/>
</dbReference>
<feature type="domain" description="F-box" evidence="3">
    <location>
        <begin position="17"/>
        <end position="57"/>
    </location>
</feature>
<sequence length="425" mass="46998">MSARGAPRRGGAPTQLLDSDTLCIIFSSLDYFSLIRCSSVCKSWHNIIFNSRLLKDLYCKRDPDSAGPSNASSPSSETSMKMYLEGLAIEQHRLSLLSGSVEVHQWKGHTVGVNQCRMKMGLVVTGVGDKVLRMWSSESYKCLGEYSILGAAPLIDFDFDESKIVGLIDTQVCIWTRHGKRSIFPSKEGTFTRGLCMRYNDPEAVIGCGDGMVRIFDMYSQRCSRIIRMHSGPITCLAFTDDQLIISGSSLGSITVSSLSSDQRVALLRPSTAPTGIRCLCFNPRSHLVFAGSTAGHSYCWDIRTMRPLWESRISSNVIYSMGHMRNDTSTLVVGGIDGVLRALNQNTGELLSNYVLDKHTTKATSHDDKLGVIEKMKARAMGVDASTESIPKQLRPPIPCVAVGMRKVVTTHNGKYIRMWRFNN</sequence>
<dbReference type="SMART" id="SM00320">
    <property type="entry name" value="WD40"/>
    <property type="match status" value="5"/>
</dbReference>
<name>A0A443PPU8_9MAGN</name>
<dbReference type="OrthoDB" id="538223at2759"/>
<accession>A0A443PPU8</accession>
<dbReference type="PANTHER" id="PTHR44436:SF1">
    <property type="entry name" value="F-BOX_WD REPEAT-CONTAINING PROTEIN 2"/>
    <property type="match status" value="1"/>
</dbReference>
<keyword evidence="1" id="KW-0853">WD repeat</keyword>
<evidence type="ECO:0000313" key="4">
    <source>
        <dbReference type="EMBL" id="RWR92752.1"/>
    </source>
</evidence>
<organism evidence="4 5">
    <name type="scientific">Cinnamomum micranthum f. kanehirae</name>
    <dbReference type="NCBI Taxonomy" id="337451"/>
    <lineage>
        <taxon>Eukaryota</taxon>
        <taxon>Viridiplantae</taxon>
        <taxon>Streptophyta</taxon>
        <taxon>Embryophyta</taxon>
        <taxon>Tracheophyta</taxon>
        <taxon>Spermatophyta</taxon>
        <taxon>Magnoliopsida</taxon>
        <taxon>Magnoliidae</taxon>
        <taxon>Laurales</taxon>
        <taxon>Lauraceae</taxon>
        <taxon>Cinnamomum</taxon>
    </lineage>
</organism>
<evidence type="ECO:0000256" key="2">
    <source>
        <dbReference type="ARBA" id="ARBA00022737"/>
    </source>
</evidence>
<evidence type="ECO:0000256" key="1">
    <source>
        <dbReference type="ARBA" id="ARBA00022574"/>
    </source>
</evidence>
<evidence type="ECO:0000259" key="3">
    <source>
        <dbReference type="SMART" id="SM00256"/>
    </source>
</evidence>
<dbReference type="SUPFAM" id="SSF81383">
    <property type="entry name" value="F-box domain"/>
    <property type="match status" value="1"/>
</dbReference>
<proteinExistence type="predicted"/>
<dbReference type="InterPro" id="IPR042627">
    <property type="entry name" value="FBXW2"/>
</dbReference>
<dbReference type="InterPro" id="IPR036047">
    <property type="entry name" value="F-box-like_dom_sf"/>
</dbReference>
<dbReference type="Gene3D" id="1.20.1280.50">
    <property type="match status" value="1"/>
</dbReference>
<gene>
    <name evidence="4" type="ORF">CKAN_02197400</name>
</gene>
<dbReference type="AlphaFoldDB" id="A0A443PPU8"/>
<keyword evidence="5" id="KW-1185">Reference proteome</keyword>
<keyword evidence="2" id="KW-0677">Repeat</keyword>
<dbReference type="Gene3D" id="2.130.10.10">
    <property type="entry name" value="YVTN repeat-like/Quinoprotein amine dehydrogenase"/>
    <property type="match status" value="2"/>
</dbReference>
<evidence type="ECO:0000313" key="5">
    <source>
        <dbReference type="Proteomes" id="UP000283530"/>
    </source>
</evidence>